<dbReference type="Gene3D" id="3.90.1150.10">
    <property type="entry name" value="Aspartate Aminotransferase, domain 1"/>
    <property type="match status" value="1"/>
</dbReference>
<comment type="similarity">
    <text evidence="1">Belongs to the alliinase family.</text>
</comment>
<evidence type="ECO:0000259" key="3">
    <source>
        <dbReference type="Pfam" id="PF04864"/>
    </source>
</evidence>
<dbReference type="InterPro" id="IPR015424">
    <property type="entry name" value="PyrdxlP-dep_Trfase"/>
</dbReference>
<dbReference type="InterPro" id="IPR015421">
    <property type="entry name" value="PyrdxlP-dep_Trfase_major"/>
</dbReference>
<evidence type="ECO:0000313" key="4">
    <source>
        <dbReference type="EMBL" id="EPS60597.1"/>
    </source>
</evidence>
<accession>S8DLW8</accession>
<protein>
    <recommendedName>
        <fullName evidence="3">Alliinase C-terminal domain-containing protein</fullName>
    </recommendedName>
</protein>
<dbReference type="InterPro" id="IPR015422">
    <property type="entry name" value="PyrdxlP-dep_Trfase_small"/>
</dbReference>
<keyword evidence="2" id="KW-0663">Pyridoxal phosphate</keyword>
<dbReference type="GO" id="GO:0008483">
    <property type="term" value="F:transaminase activity"/>
    <property type="evidence" value="ECO:0007669"/>
    <property type="project" value="TreeGrafter"/>
</dbReference>
<name>S8DLW8_9LAMI</name>
<dbReference type="AlphaFoldDB" id="S8DLW8"/>
<dbReference type="CDD" id="cd00609">
    <property type="entry name" value="AAT_like"/>
    <property type="match status" value="1"/>
</dbReference>
<keyword evidence="5" id="KW-1185">Reference proteome</keyword>
<feature type="non-terminal residue" evidence="4">
    <location>
        <position position="1"/>
    </location>
</feature>
<dbReference type="Proteomes" id="UP000015453">
    <property type="component" value="Unassembled WGS sequence"/>
</dbReference>
<dbReference type="EMBL" id="AUSU01007443">
    <property type="protein sequence ID" value="EPS60597.1"/>
    <property type="molecule type" value="Genomic_DNA"/>
</dbReference>
<evidence type="ECO:0000256" key="2">
    <source>
        <dbReference type="ARBA" id="ARBA00022898"/>
    </source>
</evidence>
<dbReference type="Gene3D" id="3.40.640.10">
    <property type="entry name" value="Type I PLP-dependent aspartate aminotransferase-like (Major domain)"/>
    <property type="match status" value="1"/>
</dbReference>
<sequence>ENYWRRVGDRSTVTIPGWKFISYFSDVGNICWFLEPEFAAAITRLHRLVGNAVTADRHIVVGTGSSQLIQAALYAVVSPDPPPTPVPVVSAAPYYSSYPLIVDLLKSRLYGWGGCAREFQDDGEAFVELVTYPNNPDGAMRKSVVNGSRGILIHDLAYYWPQYVPIVSPADHDVMLFTVSKSTGHAGTRLGWAVVKDPEIARKMTEFIILNTIGVSKDSQHRAAKIIQVICDTHERRSDFRGVDPFFDHSFNSMARRWRQLRNAVEDSNLFTLPEFPRATCTFSGRSFSTQPAFAWVKCEAKNVDNCERFLKQNKILTRSGKHFGESEKYVRISVLPSDQVFEQFVERLPAI</sequence>
<feature type="domain" description="Alliinase C-terminal" evidence="3">
    <location>
        <begin position="1"/>
        <end position="350"/>
    </location>
</feature>
<dbReference type="GO" id="GO:0006520">
    <property type="term" value="P:amino acid metabolic process"/>
    <property type="evidence" value="ECO:0007669"/>
    <property type="project" value="TreeGrafter"/>
</dbReference>
<dbReference type="InterPro" id="IPR050478">
    <property type="entry name" value="Ethylene_sulfur-biosynth"/>
</dbReference>
<evidence type="ECO:0000313" key="5">
    <source>
        <dbReference type="Proteomes" id="UP000015453"/>
    </source>
</evidence>
<gene>
    <name evidence="4" type="ORF">M569_14205</name>
</gene>
<comment type="caution">
    <text evidence="4">The sequence shown here is derived from an EMBL/GenBank/DDBJ whole genome shotgun (WGS) entry which is preliminary data.</text>
</comment>
<dbReference type="InterPro" id="IPR006948">
    <property type="entry name" value="Alliinase_C"/>
</dbReference>
<feature type="non-terminal residue" evidence="4">
    <location>
        <position position="352"/>
    </location>
</feature>
<reference evidence="4 5" key="1">
    <citation type="journal article" date="2013" name="BMC Genomics">
        <title>The miniature genome of a carnivorous plant Genlisea aurea contains a low number of genes and short non-coding sequences.</title>
        <authorList>
            <person name="Leushkin E.V."/>
            <person name="Sutormin R.A."/>
            <person name="Nabieva E.R."/>
            <person name="Penin A.A."/>
            <person name="Kondrashov A.S."/>
            <person name="Logacheva M.D."/>
        </authorList>
    </citation>
    <scope>NUCLEOTIDE SEQUENCE [LARGE SCALE GENOMIC DNA]</scope>
</reference>
<dbReference type="GO" id="GO:0016846">
    <property type="term" value="F:carbon-sulfur lyase activity"/>
    <property type="evidence" value="ECO:0007669"/>
    <property type="project" value="InterPro"/>
</dbReference>
<dbReference type="SUPFAM" id="SSF53383">
    <property type="entry name" value="PLP-dependent transferases"/>
    <property type="match status" value="1"/>
</dbReference>
<dbReference type="PANTHER" id="PTHR43795:SF22">
    <property type="entry name" value="TRYPTOPHAN AMINOTRANSFERASE-RELATED PROTEIN 2"/>
    <property type="match status" value="1"/>
</dbReference>
<evidence type="ECO:0000256" key="1">
    <source>
        <dbReference type="ARBA" id="ARBA00006312"/>
    </source>
</evidence>
<organism evidence="4 5">
    <name type="scientific">Genlisea aurea</name>
    <dbReference type="NCBI Taxonomy" id="192259"/>
    <lineage>
        <taxon>Eukaryota</taxon>
        <taxon>Viridiplantae</taxon>
        <taxon>Streptophyta</taxon>
        <taxon>Embryophyta</taxon>
        <taxon>Tracheophyta</taxon>
        <taxon>Spermatophyta</taxon>
        <taxon>Magnoliopsida</taxon>
        <taxon>eudicotyledons</taxon>
        <taxon>Gunneridae</taxon>
        <taxon>Pentapetalae</taxon>
        <taxon>asterids</taxon>
        <taxon>lamiids</taxon>
        <taxon>Lamiales</taxon>
        <taxon>Lentibulariaceae</taxon>
        <taxon>Genlisea</taxon>
    </lineage>
</organism>
<dbReference type="Pfam" id="PF04864">
    <property type="entry name" value="Alliinase_C"/>
    <property type="match status" value="1"/>
</dbReference>
<dbReference type="PANTHER" id="PTHR43795">
    <property type="entry name" value="BIFUNCTIONAL ASPARTATE AMINOTRANSFERASE AND GLUTAMATE/ASPARTATE-PREPHENATE AMINOTRANSFERASE-RELATED"/>
    <property type="match status" value="1"/>
</dbReference>
<dbReference type="OrthoDB" id="2020362at2759"/>
<proteinExistence type="inferred from homology"/>